<dbReference type="Pfam" id="PF00069">
    <property type="entry name" value="Pkinase"/>
    <property type="match status" value="1"/>
</dbReference>
<gene>
    <name evidence="16" type="primary">si:zfos-2326c3.2</name>
</gene>
<dbReference type="Gene3D" id="3.30.200.20">
    <property type="entry name" value="Phosphorylase Kinase, domain 1"/>
    <property type="match status" value="1"/>
</dbReference>
<dbReference type="InterPro" id="IPR011009">
    <property type="entry name" value="Kinase-like_dom_sf"/>
</dbReference>
<evidence type="ECO:0000256" key="7">
    <source>
        <dbReference type="ARBA" id="ARBA00022840"/>
    </source>
</evidence>
<dbReference type="PROSITE" id="PS50219">
    <property type="entry name" value="CNH"/>
    <property type="match status" value="1"/>
</dbReference>
<dbReference type="SMART" id="SM00220">
    <property type="entry name" value="S_TKc"/>
    <property type="match status" value="1"/>
</dbReference>
<organism evidence="15 16">
    <name type="scientific">Salvelinus namaycush</name>
    <name type="common">Lake trout</name>
    <name type="synonym">Salmo namaycush</name>
    <dbReference type="NCBI Taxonomy" id="8040"/>
    <lineage>
        <taxon>Eukaryota</taxon>
        <taxon>Metazoa</taxon>
        <taxon>Chordata</taxon>
        <taxon>Craniata</taxon>
        <taxon>Vertebrata</taxon>
        <taxon>Euteleostomi</taxon>
        <taxon>Actinopterygii</taxon>
        <taxon>Neopterygii</taxon>
        <taxon>Teleostei</taxon>
        <taxon>Protacanthopterygii</taxon>
        <taxon>Salmoniformes</taxon>
        <taxon>Salmonidae</taxon>
        <taxon>Salmoninae</taxon>
        <taxon>Salvelinus</taxon>
    </lineage>
</organism>
<feature type="coiled-coil region" evidence="11">
    <location>
        <begin position="358"/>
        <end position="417"/>
    </location>
</feature>
<evidence type="ECO:0000256" key="9">
    <source>
        <dbReference type="ARBA" id="ARBA00048679"/>
    </source>
</evidence>
<feature type="region of interest" description="Disordered" evidence="12">
    <location>
        <begin position="441"/>
        <end position="501"/>
    </location>
</feature>
<protein>
    <recommendedName>
        <fullName evidence="2">non-specific serine/threonine protein kinase</fullName>
        <ecNumber evidence="2">2.7.11.1</ecNumber>
    </recommendedName>
</protein>
<evidence type="ECO:0000256" key="5">
    <source>
        <dbReference type="ARBA" id="ARBA00022741"/>
    </source>
</evidence>
<evidence type="ECO:0000256" key="1">
    <source>
        <dbReference type="ARBA" id="ARBA00008874"/>
    </source>
</evidence>
<dbReference type="Pfam" id="PF00780">
    <property type="entry name" value="CNH"/>
    <property type="match status" value="1"/>
</dbReference>
<dbReference type="Gene3D" id="1.10.510.10">
    <property type="entry name" value="Transferase(Phosphotransferase) domain 1"/>
    <property type="match status" value="1"/>
</dbReference>
<dbReference type="OrthoDB" id="8693905at2759"/>
<evidence type="ECO:0000256" key="8">
    <source>
        <dbReference type="ARBA" id="ARBA00047899"/>
    </source>
</evidence>
<dbReference type="FunFam" id="1.10.510.10:FF:000003">
    <property type="entry name" value="TRAF2 and NCK-interacting protein kinase isoform 4"/>
    <property type="match status" value="1"/>
</dbReference>
<dbReference type="GeneID" id="120048234"/>
<feature type="region of interest" description="Disordered" evidence="12">
    <location>
        <begin position="605"/>
        <end position="624"/>
    </location>
</feature>
<keyword evidence="15" id="KW-1185">Reference proteome</keyword>
<dbReference type="InterPro" id="IPR008271">
    <property type="entry name" value="Ser/Thr_kinase_AS"/>
</dbReference>
<dbReference type="PANTHER" id="PTHR47096">
    <property type="entry name" value="MISSHAPEN LIKE KINASE 1"/>
    <property type="match status" value="1"/>
</dbReference>
<dbReference type="Proteomes" id="UP000808372">
    <property type="component" value="Chromosome 5"/>
</dbReference>
<name>A0A8U0QUU3_SALNM</name>
<feature type="binding site" evidence="10">
    <location>
        <position position="54"/>
    </location>
    <ligand>
        <name>ATP</name>
        <dbReference type="ChEBI" id="CHEBI:30616"/>
    </ligand>
</feature>
<evidence type="ECO:0000256" key="11">
    <source>
        <dbReference type="SAM" id="Coils"/>
    </source>
</evidence>
<evidence type="ECO:0000313" key="15">
    <source>
        <dbReference type="Proteomes" id="UP000808372"/>
    </source>
</evidence>
<dbReference type="EC" id="2.7.11.1" evidence="2"/>
<dbReference type="InterPro" id="IPR001180">
    <property type="entry name" value="CNH_dom"/>
</dbReference>
<dbReference type="InterPro" id="IPR000719">
    <property type="entry name" value="Prot_kinase_dom"/>
</dbReference>
<dbReference type="SMART" id="SM00036">
    <property type="entry name" value="CNH"/>
    <property type="match status" value="1"/>
</dbReference>
<keyword evidence="5 10" id="KW-0547">Nucleotide-binding</keyword>
<dbReference type="PROSITE" id="PS50011">
    <property type="entry name" value="PROTEIN_KINASE_DOM"/>
    <property type="match status" value="1"/>
</dbReference>
<comment type="catalytic activity">
    <reaction evidence="9">
        <text>L-seryl-[protein] + ATP = O-phospho-L-seryl-[protein] + ADP + H(+)</text>
        <dbReference type="Rhea" id="RHEA:17989"/>
        <dbReference type="Rhea" id="RHEA-COMP:9863"/>
        <dbReference type="Rhea" id="RHEA-COMP:11604"/>
        <dbReference type="ChEBI" id="CHEBI:15378"/>
        <dbReference type="ChEBI" id="CHEBI:29999"/>
        <dbReference type="ChEBI" id="CHEBI:30616"/>
        <dbReference type="ChEBI" id="CHEBI:83421"/>
        <dbReference type="ChEBI" id="CHEBI:456216"/>
        <dbReference type="EC" id="2.7.11.1"/>
    </reaction>
</comment>
<comment type="similarity">
    <text evidence="1">Belongs to the protein kinase superfamily. STE Ser/Thr protein kinase family. STE20 subfamily.</text>
</comment>
<dbReference type="GO" id="GO:0004674">
    <property type="term" value="F:protein serine/threonine kinase activity"/>
    <property type="evidence" value="ECO:0007669"/>
    <property type="project" value="UniProtKB-KW"/>
</dbReference>
<feature type="region of interest" description="Disordered" evidence="12">
    <location>
        <begin position="664"/>
        <end position="698"/>
    </location>
</feature>
<feature type="compositionally biased region" description="Polar residues" evidence="12">
    <location>
        <begin position="615"/>
        <end position="624"/>
    </location>
</feature>
<feature type="compositionally biased region" description="Low complexity" evidence="12">
    <location>
        <begin position="487"/>
        <end position="496"/>
    </location>
</feature>
<feature type="domain" description="Protein kinase" evidence="13">
    <location>
        <begin position="25"/>
        <end position="289"/>
    </location>
</feature>
<feature type="region of interest" description="Disordered" evidence="12">
    <location>
        <begin position="308"/>
        <end position="346"/>
    </location>
</feature>
<dbReference type="PANTHER" id="PTHR47096:SF1">
    <property type="entry name" value="MISSHAPEN LIKE KINASE 1"/>
    <property type="match status" value="1"/>
</dbReference>
<feature type="compositionally biased region" description="Acidic residues" evidence="12">
    <location>
        <begin position="324"/>
        <end position="338"/>
    </location>
</feature>
<comment type="catalytic activity">
    <reaction evidence="8">
        <text>L-threonyl-[protein] + ATP = O-phospho-L-threonyl-[protein] + ADP + H(+)</text>
        <dbReference type="Rhea" id="RHEA:46608"/>
        <dbReference type="Rhea" id="RHEA-COMP:11060"/>
        <dbReference type="Rhea" id="RHEA-COMP:11605"/>
        <dbReference type="ChEBI" id="CHEBI:15378"/>
        <dbReference type="ChEBI" id="CHEBI:30013"/>
        <dbReference type="ChEBI" id="CHEBI:30616"/>
        <dbReference type="ChEBI" id="CHEBI:61977"/>
        <dbReference type="ChEBI" id="CHEBI:456216"/>
        <dbReference type="EC" id="2.7.11.1"/>
    </reaction>
</comment>
<keyword evidence="6 16" id="KW-0418">Kinase</keyword>
<feature type="domain" description="CNH" evidence="14">
    <location>
        <begin position="883"/>
        <end position="1170"/>
    </location>
</feature>
<dbReference type="FunFam" id="3.30.200.20:FF:000006">
    <property type="entry name" value="TRAF2 and NCK-interacting protein kinase isoform 4"/>
    <property type="match status" value="1"/>
</dbReference>
<dbReference type="SUPFAM" id="SSF56112">
    <property type="entry name" value="Protein kinase-like (PK-like)"/>
    <property type="match status" value="1"/>
</dbReference>
<feature type="compositionally biased region" description="Low complexity" evidence="12">
    <location>
        <begin position="682"/>
        <end position="697"/>
    </location>
</feature>
<dbReference type="PROSITE" id="PS00107">
    <property type="entry name" value="PROTEIN_KINASE_ATP"/>
    <property type="match status" value="1"/>
</dbReference>
<evidence type="ECO:0000256" key="2">
    <source>
        <dbReference type="ARBA" id="ARBA00012513"/>
    </source>
</evidence>
<keyword evidence="4" id="KW-0808">Transferase</keyword>
<keyword evidence="3" id="KW-0723">Serine/threonine-protein kinase</keyword>
<accession>A0A8U0QUU3</accession>
<evidence type="ECO:0000256" key="12">
    <source>
        <dbReference type="SAM" id="MobiDB-lite"/>
    </source>
</evidence>
<dbReference type="GO" id="GO:0005829">
    <property type="term" value="C:cytosol"/>
    <property type="evidence" value="ECO:0007669"/>
    <property type="project" value="TreeGrafter"/>
</dbReference>
<feature type="compositionally biased region" description="Basic and acidic residues" evidence="12">
    <location>
        <begin position="441"/>
        <end position="455"/>
    </location>
</feature>
<evidence type="ECO:0000256" key="4">
    <source>
        <dbReference type="ARBA" id="ARBA00022679"/>
    </source>
</evidence>
<dbReference type="AlphaFoldDB" id="A0A8U0QUU3"/>
<sequence length="1196" mass="135571">MARDCTTRSLDNIDLSALRDPAGIFELIEVVGNGTYGQVYKGRHVKTGQLAAIKVMDVTEEEEEEIKLEINMLKTYSHHRNIATYYGAFVKKSPAGQDDQLWLVMEYCGAGSVTDLVKKTKGNCLKEDWIAYICREVLRGLSHLHSHHVIHRDIKGQNVLLTENAEVKLVDFGVSAQLDRTIGKRNTFIGTPYWMAPEVIACDENPDSTYDYRSDLWSLGITALEMAEGAPPLCDMHPMRALFLIPRNPPPKLKSKKWSKKFLSFVESCLVKNYLHRPATETLLRHSFIKDLPNERQVRIMLKDHLDRTRKKRDKEGPEYEYSGSEDEEEEMNDEEGEPSSIVNLPGESTLRREFLRLQQENKSRSEAQRQQQVLQQQLQDQERYKQQLLAERQKRIQQQKEQRRRLEDQQRRQLQDSGFQWPELQEMLWREETEANDRGLFNERSKRRDKKQLEDCGTQRSDVGGRPAGSLNEQRRTEPPPPLPHPQQQQQQQQQGKKFHRTLPKDQTQLLSLQHDHRHKQREPQKAASATPICPANSQCKAMEMERGKTSDSYPVNLNRVLAGLPLPLHPLPLPLNIHTRLSSGSSSSPCTPAMQRAAIQQNANLHSSRDAPHSSSMSDMATTPMSPMFDDVFWDFQSSMECPPKVPERTTSKFYCKELMSHHRTSSSGGPQSPVEKGGKSMSSHGSSSSSSQSGYFKLESPMLQSRLQQYKKSQETSQAALLQQHGFGHLSGVKSNLNPFVKATEYSSSSDEVGSSDDEEKTRSPLSNGKGKFFRGAPDGIVLQPHHNLNQTPKPVNSPPGKSISSSSSSFTPFIDPRLLQISPPQSPVGYSPTSGKPLANQEPIRREGHRKGSVVNVNPTNIRPQSDTPEIRKYKKKFNTEILCAGLWGVNLLVGTENGLWLLDRSGQGKVYSLISRRRFQQMDVLEGLNVLITISGKKNKLRLYYLSWLRNKILRNDPEVEKRQGWTSVGDLEGCVHYKVVRYEKIKFLVIALKNAVEVYAWAPKPYHKFMAFKSFGSLPQRPLSVDLTVEDGQRLKVIYGSLLGFHAIDVDSGTPYDLYLPTHIQGVIRPHAIIILPNSSGMEVLVCYEDEGVYIDTYGRITKETVLQWGEMPASVAYLQSNQVMGWGDKAIELRSANTGNLEGVFMHKKAQKLKFLCERNDKVFFASVQSGGSSQIYFMTLGQNSLFNW</sequence>
<evidence type="ECO:0000256" key="10">
    <source>
        <dbReference type="PROSITE-ProRule" id="PRU10141"/>
    </source>
</evidence>
<dbReference type="InterPro" id="IPR051700">
    <property type="entry name" value="STE20_Ser-Thr_kinase"/>
</dbReference>
<evidence type="ECO:0000256" key="6">
    <source>
        <dbReference type="ARBA" id="ARBA00022777"/>
    </source>
</evidence>
<evidence type="ECO:0000256" key="3">
    <source>
        <dbReference type="ARBA" id="ARBA00022527"/>
    </source>
</evidence>
<evidence type="ECO:0000259" key="14">
    <source>
        <dbReference type="PROSITE" id="PS50219"/>
    </source>
</evidence>
<feature type="region of interest" description="Disordered" evidence="12">
    <location>
        <begin position="749"/>
        <end position="813"/>
    </location>
</feature>
<dbReference type="InterPro" id="IPR017441">
    <property type="entry name" value="Protein_kinase_ATP_BS"/>
</dbReference>
<keyword evidence="7 10" id="KW-0067">ATP-binding</keyword>
<dbReference type="PROSITE" id="PS00108">
    <property type="entry name" value="PROTEIN_KINASE_ST"/>
    <property type="match status" value="1"/>
</dbReference>
<evidence type="ECO:0000313" key="16">
    <source>
        <dbReference type="RefSeq" id="XP_038849962.1"/>
    </source>
</evidence>
<evidence type="ECO:0000259" key="13">
    <source>
        <dbReference type="PROSITE" id="PS50011"/>
    </source>
</evidence>
<keyword evidence="11" id="KW-0175">Coiled coil</keyword>
<dbReference type="GO" id="GO:0005524">
    <property type="term" value="F:ATP binding"/>
    <property type="evidence" value="ECO:0007669"/>
    <property type="project" value="UniProtKB-UniRule"/>
</dbReference>
<reference evidence="16" key="1">
    <citation type="submission" date="2025-08" db="UniProtKB">
        <authorList>
            <consortium name="RefSeq"/>
        </authorList>
    </citation>
    <scope>IDENTIFICATION</scope>
    <source>
        <tissue evidence="16">White muscle</tissue>
    </source>
</reference>
<dbReference type="RefSeq" id="XP_038849962.1">
    <property type="nucleotide sequence ID" value="XM_038994034.1"/>
</dbReference>
<proteinExistence type="inferred from homology"/>